<gene>
    <name evidence="1" type="ORF">U14_01736</name>
</gene>
<dbReference type="SUPFAM" id="SSF52317">
    <property type="entry name" value="Class I glutamine amidotransferase-like"/>
    <property type="match status" value="1"/>
</dbReference>
<keyword evidence="2" id="KW-1185">Reference proteome</keyword>
<sequence length="810" mass="93348">MNTHSRIKVLFSNLHDELLSDKPDAEYKIAALLYLLITDLQYTPEFPPDLPADSGGRFLSAQMIKGYDILVLGAPTKDLNWKEYRAIRKFLKQGGGLLLLCNSNMLMDARPYIEGLAAKLGIELYEYHNRQPENIDIFFPHALTVKVTRLQVSNIAIVTPTAEACPVAYVEITPEPECIRETVAACLDLRNRPNSGNGRIAVIGDVAFCSDEFIECEHNKQFIRNIFEWLACRNPLDIKPFTVTETVHLGDTGQTKITLHHSNPEAEPYVECILESDQEAIIGSPRRGQTIRAGKPVSVGWQVTPQNLGKQGLQCVIRIEKKQWSRFKLLPDMHCLAPGYLTLEILDIQGKPKLSFEQKEPFTVKGIFHASSTIQSIPLMKLECYEGLAYGDPFSPEPGIWNLRAIEPGTHRITLSIPTTGQTVSALVTVKPSEHDRRTELYIAYVNPLDAEIAGRLKHTDERLCHDDVKNAGFEIVELDDYIEELYAEPSREWLKKMLIAVKREKKRDNKLINQLMTYFYPTYQSHYKQALIPYDPDLVSDLSRIYPAQRKHLEFNFLGSEETDDINIKQHIAAYLLHEKYGHGFFYTQTRLGRQVANIERLASSEKTEYQKVFEFIRDSSIVVNEGFAAWLEITFLKQLTDPELRQVADQRHKFLILEATGFLQKPIYREFFRKFPPHYDSQYREGFEYLDFIAKNYNVRCAVEAFMIATRVNLGIPENVSAVGFEFDKNRLEEFKAFFQKDDKSLEEESLKWLSHKRLRQITDILNKFRAELELPIRRQYCLPTIDENTEQLKVLITNDLKGRRILR</sequence>
<reference evidence="1" key="1">
    <citation type="journal article" date="2015" name="PeerJ">
        <title>First genomic representation of candidate bacterial phylum KSB3 points to enhanced environmental sensing as a trigger of wastewater bulking.</title>
        <authorList>
            <person name="Sekiguchi Y."/>
            <person name="Ohashi A."/>
            <person name="Parks D.H."/>
            <person name="Yamauchi T."/>
            <person name="Tyson G.W."/>
            <person name="Hugenholtz P."/>
        </authorList>
    </citation>
    <scope>NUCLEOTIDE SEQUENCE [LARGE SCALE GENOMIC DNA]</scope>
</reference>
<dbReference type="HOGENOM" id="CLU_348046_0_0_0"/>
<dbReference type="Proteomes" id="UP000030700">
    <property type="component" value="Unassembled WGS sequence"/>
</dbReference>
<evidence type="ECO:0000313" key="1">
    <source>
        <dbReference type="EMBL" id="GAK50505.1"/>
    </source>
</evidence>
<accession>A0A0S6VXF2</accession>
<dbReference type="STRING" id="1499966.U14_01736"/>
<evidence type="ECO:0000313" key="2">
    <source>
        <dbReference type="Proteomes" id="UP000030700"/>
    </source>
</evidence>
<protein>
    <submittedName>
        <fullName evidence="1">Uncharacterized protein</fullName>
    </submittedName>
</protein>
<name>A0A0S6VXF2_9BACT</name>
<organism evidence="1">
    <name type="scientific">Candidatus Moduliflexus flocculans</name>
    <dbReference type="NCBI Taxonomy" id="1499966"/>
    <lineage>
        <taxon>Bacteria</taxon>
        <taxon>Candidatus Moduliflexota</taxon>
        <taxon>Candidatus Moduliflexia</taxon>
        <taxon>Candidatus Moduliflexales</taxon>
        <taxon>Candidatus Moduliflexaceae</taxon>
    </lineage>
</organism>
<dbReference type="AlphaFoldDB" id="A0A0S6VXF2"/>
<proteinExistence type="predicted"/>
<dbReference type="InterPro" id="IPR029062">
    <property type="entry name" value="Class_I_gatase-like"/>
</dbReference>
<dbReference type="EMBL" id="DF820456">
    <property type="protein sequence ID" value="GAK50505.1"/>
    <property type="molecule type" value="Genomic_DNA"/>
</dbReference>